<dbReference type="Proteomes" id="UP000694428">
    <property type="component" value="Unplaced"/>
</dbReference>
<sequence>PTILWNAILQSTFVLVGIPGMEKLHVWLSIPFCSIQAQPFLLAGLPGMAQFHHWVFLPFGLMYLVAVLGNGTILLVVRAHRQLHQPMYYFLLMLATTDLGLTLSTLPTVLRVFWLGAMEISFPACLIQMFCIHVFSFMESSVLLAMAFDRYVAICCPLRYSSILTGARVAQIGLGIICRCTLSLLPLICLLTWLPFCRSHVLSHPYCLHQDIIRLACTDATLNSLYGLTLVLVAVLDFVLIALSYIVIFRTVLGITSREEQAKALNTCVSHFCAVLIFYIPLAGLSIIHRYGRNAPPISHAVMANVYLFVPPILNPILYSMKSKSTLQRVLRKLNAL</sequence>
<comment type="subcellular location">
    <subcellularLocation>
        <location evidence="11">Cell membrane</location>
        <topology evidence="11">Multi-pass membrane protein</topology>
    </subcellularLocation>
    <subcellularLocation>
        <location evidence="1">Membrane</location>
        <topology evidence="1">Multi-pass membrane protein</topology>
    </subcellularLocation>
</comment>
<dbReference type="PROSITE" id="PS50262">
    <property type="entry name" value="G_PROTEIN_RECEP_F1_2"/>
    <property type="match status" value="1"/>
</dbReference>
<evidence type="ECO:0000256" key="3">
    <source>
        <dbReference type="ARBA" id="ARBA00022692"/>
    </source>
</evidence>
<reference evidence="13" key="2">
    <citation type="submission" date="2025-09" db="UniProtKB">
        <authorList>
            <consortium name="Ensembl"/>
        </authorList>
    </citation>
    <scope>IDENTIFICATION</scope>
</reference>
<keyword evidence="7 11" id="KW-0472">Membrane</keyword>
<evidence type="ECO:0000256" key="4">
    <source>
        <dbReference type="ARBA" id="ARBA00022725"/>
    </source>
</evidence>
<evidence type="ECO:0000313" key="13">
    <source>
        <dbReference type="Ensembl" id="ENSPSTP00000012404.1"/>
    </source>
</evidence>
<keyword evidence="11" id="KW-1003">Cell membrane</keyword>
<keyword evidence="3 10" id="KW-0812">Transmembrane</keyword>
<dbReference type="InterPro" id="IPR000725">
    <property type="entry name" value="Olfact_rcpt"/>
</dbReference>
<dbReference type="GO" id="GO:0004930">
    <property type="term" value="F:G protein-coupled receptor activity"/>
    <property type="evidence" value="ECO:0007669"/>
    <property type="project" value="UniProtKB-KW"/>
</dbReference>
<dbReference type="InterPro" id="IPR017452">
    <property type="entry name" value="GPCR_Rhodpsn_7TM"/>
</dbReference>
<dbReference type="Ensembl" id="ENSPSTT00000013009.1">
    <property type="protein sequence ID" value="ENSPSTP00000012404.1"/>
    <property type="gene ID" value="ENSPSTG00000008747.1"/>
</dbReference>
<keyword evidence="6 10" id="KW-0297">G-protein coupled receptor</keyword>
<evidence type="ECO:0000256" key="5">
    <source>
        <dbReference type="ARBA" id="ARBA00022989"/>
    </source>
</evidence>
<reference evidence="13" key="1">
    <citation type="submission" date="2025-08" db="UniProtKB">
        <authorList>
            <consortium name="Ensembl"/>
        </authorList>
    </citation>
    <scope>IDENTIFICATION</scope>
</reference>
<organism evidence="13 14">
    <name type="scientific">Pavo cristatus</name>
    <name type="common">Indian peafowl</name>
    <name type="synonym">Blue peafowl</name>
    <dbReference type="NCBI Taxonomy" id="9049"/>
    <lineage>
        <taxon>Eukaryota</taxon>
        <taxon>Metazoa</taxon>
        <taxon>Chordata</taxon>
        <taxon>Craniata</taxon>
        <taxon>Vertebrata</taxon>
        <taxon>Euteleostomi</taxon>
        <taxon>Archelosauria</taxon>
        <taxon>Archosauria</taxon>
        <taxon>Dinosauria</taxon>
        <taxon>Saurischia</taxon>
        <taxon>Theropoda</taxon>
        <taxon>Coelurosauria</taxon>
        <taxon>Aves</taxon>
        <taxon>Neognathae</taxon>
        <taxon>Galloanserae</taxon>
        <taxon>Galliformes</taxon>
        <taxon>Phasianidae</taxon>
        <taxon>Phasianinae</taxon>
        <taxon>Pavo</taxon>
    </lineage>
</organism>
<keyword evidence="14" id="KW-1185">Reference proteome</keyword>
<dbReference type="CDD" id="cd15222">
    <property type="entry name" value="7tmA_OR51-like"/>
    <property type="match status" value="1"/>
</dbReference>
<dbReference type="InterPro" id="IPR050402">
    <property type="entry name" value="OR51/52/56-like"/>
</dbReference>
<feature type="transmembrane region" description="Helical" evidence="11">
    <location>
        <begin position="169"/>
        <end position="196"/>
    </location>
</feature>
<proteinExistence type="inferred from homology"/>
<feature type="transmembrane region" description="Helical" evidence="11">
    <location>
        <begin position="298"/>
        <end position="319"/>
    </location>
</feature>
<dbReference type="GO" id="GO:0004984">
    <property type="term" value="F:olfactory receptor activity"/>
    <property type="evidence" value="ECO:0007669"/>
    <property type="project" value="InterPro"/>
</dbReference>
<keyword evidence="5 11" id="KW-1133">Transmembrane helix</keyword>
<evidence type="ECO:0000256" key="8">
    <source>
        <dbReference type="ARBA" id="ARBA00023170"/>
    </source>
</evidence>
<feature type="transmembrane region" description="Helical" evidence="11">
    <location>
        <begin position="120"/>
        <end position="148"/>
    </location>
</feature>
<keyword evidence="2 11" id="KW-0716">Sensory transduction</keyword>
<keyword evidence="4 11" id="KW-0552">Olfaction</keyword>
<dbReference type="PANTHER" id="PTHR26450:SF87">
    <property type="entry name" value="OLFACTORY RECEPTOR 51F2"/>
    <property type="match status" value="1"/>
</dbReference>
<feature type="transmembrane region" description="Helical" evidence="11">
    <location>
        <begin position="225"/>
        <end position="248"/>
    </location>
</feature>
<evidence type="ECO:0000256" key="9">
    <source>
        <dbReference type="ARBA" id="ARBA00023224"/>
    </source>
</evidence>
<dbReference type="Pfam" id="PF13853">
    <property type="entry name" value="7tm_4"/>
    <property type="match status" value="1"/>
</dbReference>
<evidence type="ECO:0000313" key="14">
    <source>
        <dbReference type="Proteomes" id="UP000694428"/>
    </source>
</evidence>
<evidence type="ECO:0000256" key="10">
    <source>
        <dbReference type="RuleBase" id="RU000688"/>
    </source>
</evidence>
<evidence type="ECO:0000256" key="11">
    <source>
        <dbReference type="RuleBase" id="RU363047"/>
    </source>
</evidence>
<feature type="transmembrane region" description="Helical" evidence="11">
    <location>
        <begin position="269"/>
        <end position="292"/>
    </location>
</feature>
<evidence type="ECO:0000256" key="2">
    <source>
        <dbReference type="ARBA" id="ARBA00022606"/>
    </source>
</evidence>
<comment type="similarity">
    <text evidence="10">Belongs to the G-protein coupled receptor 1 family.</text>
</comment>
<dbReference type="PROSITE" id="PS00237">
    <property type="entry name" value="G_PROTEIN_RECEP_F1_1"/>
    <property type="match status" value="1"/>
</dbReference>
<keyword evidence="9 10" id="KW-0807">Transducer</keyword>
<dbReference type="SUPFAM" id="SSF81321">
    <property type="entry name" value="Family A G protein-coupled receptor-like"/>
    <property type="match status" value="1"/>
</dbReference>
<feature type="transmembrane region" description="Helical" evidence="11">
    <location>
        <begin position="89"/>
        <end position="114"/>
    </location>
</feature>
<keyword evidence="8 10" id="KW-0675">Receptor</keyword>
<feature type="transmembrane region" description="Helical" evidence="11">
    <location>
        <begin position="54"/>
        <end position="77"/>
    </location>
</feature>
<dbReference type="InterPro" id="IPR000276">
    <property type="entry name" value="GPCR_Rhodpsn"/>
</dbReference>
<name>A0A8C9F933_PAVCR</name>
<evidence type="ECO:0000256" key="1">
    <source>
        <dbReference type="ARBA" id="ARBA00004141"/>
    </source>
</evidence>
<dbReference type="Gene3D" id="1.20.1070.10">
    <property type="entry name" value="Rhodopsin 7-helix transmembrane proteins"/>
    <property type="match status" value="1"/>
</dbReference>
<accession>A0A8C9F933</accession>
<dbReference type="AlphaFoldDB" id="A0A8C9F933"/>
<dbReference type="PANTHER" id="PTHR26450">
    <property type="entry name" value="OLFACTORY RECEPTOR 56B1-RELATED"/>
    <property type="match status" value="1"/>
</dbReference>
<feature type="domain" description="G-protein coupled receptors family 1 profile" evidence="12">
    <location>
        <begin position="69"/>
        <end position="319"/>
    </location>
</feature>
<dbReference type="GO" id="GO:0005886">
    <property type="term" value="C:plasma membrane"/>
    <property type="evidence" value="ECO:0007669"/>
    <property type="project" value="UniProtKB-SubCell"/>
</dbReference>
<dbReference type="PRINTS" id="PR00245">
    <property type="entry name" value="OLFACTORYR"/>
</dbReference>
<dbReference type="PRINTS" id="PR00237">
    <property type="entry name" value="GPCRRHODOPSN"/>
</dbReference>
<evidence type="ECO:0000256" key="6">
    <source>
        <dbReference type="ARBA" id="ARBA00023040"/>
    </source>
</evidence>
<dbReference type="GO" id="GO:0071396">
    <property type="term" value="P:cellular response to lipid"/>
    <property type="evidence" value="ECO:0007669"/>
    <property type="project" value="UniProtKB-ARBA"/>
</dbReference>
<protein>
    <recommendedName>
        <fullName evidence="11">Olfactory receptor</fullName>
    </recommendedName>
</protein>
<evidence type="ECO:0000259" key="12">
    <source>
        <dbReference type="PROSITE" id="PS50262"/>
    </source>
</evidence>
<dbReference type="FunFam" id="1.20.1070.10:FF:000002">
    <property type="entry name" value="Olfactory receptor"/>
    <property type="match status" value="1"/>
</dbReference>
<evidence type="ECO:0000256" key="7">
    <source>
        <dbReference type="ARBA" id="ARBA00023136"/>
    </source>
</evidence>